<dbReference type="EMBL" id="JAUEPR010000064">
    <property type="protein sequence ID" value="KAK0468937.1"/>
    <property type="molecule type" value="Genomic_DNA"/>
</dbReference>
<protein>
    <submittedName>
        <fullName evidence="2">Uncharacterized protein</fullName>
    </submittedName>
</protein>
<gene>
    <name evidence="2" type="ORF">IW261DRAFT_1425990</name>
</gene>
<feature type="signal peptide" evidence="1">
    <location>
        <begin position="1"/>
        <end position="25"/>
    </location>
</feature>
<organism evidence="2 3">
    <name type="scientific">Armillaria novae-zelandiae</name>
    <dbReference type="NCBI Taxonomy" id="153914"/>
    <lineage>
        <taxon>Eukaryota</taxon>
        <taxon>Fungi</taxon>
        <taxon>Dikarya</taxon>
        <taxon>Basidiomycota</taxon>
        <taxon>Agaricomycotina</taxon>
        <taxon>Agaricomycetes</taxon>
        <taxon>Agaricomycetidae</taxon>
        <taxon>Agaricales</taxon>
        <taxon>Marasmiineae</taxon>
        <taxon>Physalacriaceae</taxon>
        <taxon>Armillaria</taxon>
    </lineage>
</organism>
<accession>A0AA39NNJ9</accession>
<proteinExistence type="predicted"/>
<evidence type="ECO:0000313" key="3">
    <source>
        <dbReference type="Proteomes" id="UP001175227"/>
    </source>
</evidence>
<keyword evidence="1" id="KW-0732">Signal</keyword>
<keyword evidence="3" id="KW-1185">Reference proteome</keyword>
<dbReference type="Proteomes" id="UP001175227">
    <property type="component" value="Unassembled WGS sequence"/>
</dbReference>
<feature type="chain" id="PRO_5041254710" evidence="1">
    <location>
        <begin position="26"/>
        <end position="315"/>
    </location>
</feature>
<evidence type="ECO:0000256" key="1">
    <source>
        <dbReference type="SAM" id="SignalP"/>
    </source>
</evidence>
<comment type="caution">
    <text evidence="2">The sequence shown here is derived from an EMBL/GenBank/DDBJ whole genome shotgun (WGS) entry which is preliminary data.</text>
</comment>
<sequence length="315" mass="34624">MAEISAIAGKILWLLAARFAVLGNAHLIEKEDIRYEWKWDGVDERIVGRIAESAVHGRGFPGWQNVALIGGSNAGGNIITESCELKKEQRARLDVFQSDNDLFPVVVANTFYSMFSPGVSGNRNFSTTVFGGYLSTKPSGENFTYGMTLSHNTGSSSDGGYLHLIQPDNSFFQGDIAWKTMQTFNATSLNTDFYIELDSWTLTTGSGNVSRTGSLITAIDPIYETLIFPQQDAGSLCPFSSVLLYQNAVLIRITGAYVAGYTNSTTYYTFHGDFPSPRLGCYTLFAGADARITAADVSIFPSFAVFEWTRDVRWD</sequence>
<evidence type="ECO:0000313" key="2">
    <source>
        <dbReference type="EMBL" id="KAK0468937.1"/>
    </source>
</evidence>
<name>A0AA39NNJ9_9AGAR</name>
<reference evidence="2" key="1">
    <citation type="submission" date="2023-06" db="EMBL/GenBank/DDBJ databases">
        <authorList>
            <consortium name="Lawrence Berkeley National Laboratory"/>
            <person name="Ahrendt S."/>
            <person name="Sahu N."/>
            <person name="Indic B."/>
            <person name="Wong-Bajracharya J."/>
            <person name="Merenyi Z."/>
            <person name="Ke H.-M."/>
            <person name="Monk M."/>
            <person name="Kocsube S."/>
            <person name="Drula E."/>
            <person name="Lipzen A."/>
            <person name="Balint B."/>
            <person name="Henrissat B."/>
            <person name="Andreopoulos B."/>
            <person name="Martin F.M."/>
            <person name="Harder C.B."/>
            <person name="Rigling D."/>
            <person name="Ford K.L."/>
            <person name="Foster G.D."/>
            <person name="Pangilinan J."/>
            <person name="Papanicolaou A."/>
            <person name="Barry K."/>
            <person name="LaButti K."/>
            <person name="Viragh M."/>
            <person name="Koriabine M."/>
            <person name="Yan M."/>
            <person name="Riley R."/>
            <person name="Champramary S."/>
            <person name="Plett K.L."/>
            <person name="Tsai I.J."/>
            <person name="Slot J."/>
            <person name="Sipos G."/>
            <person name="Plett J."/>
            <person name="Nagy L.G."/>
            <person name="Grigoriev I.V."/>
        </authorList>
    </citation>
    <scope>NUCLEOTIDE SEQUENCE</scope>
    <source>
        <strain evidence="2">ICMP 16352</strain>
    </source>
</reference>
<dbReference type="AlphaFoldDB" id="A0AA39NNJ9"/>